<dbReference type="PROSITE" id="PS50850">
    <property type="entry name" value="MFS"/>
    <property type="match status" value="1"/>
</dbReference>
<gene>
    <name evidence="7" type="ORF">GMI68_09465</name>
    <name evidence="8" type="ORF">J7S26_06470</name>
</gene>
<feature type="transmembrane region" description="Helical" evidence="5">
    <location>
        <begin position="165"/>
        <end position="185"/>
    </location>
</feature>
<dbReference type="KEGG" id="ebz:J7S26_06470"/>
<feature type="transmembrane region" description="Helical" evidence="5">
    <location>
        <begin position="101"/>
        <end position="125"/>
    </location>
</feature>
<dbReference type="GO" id="GO:0022857">
    <property type="term" value="F:transmembrane transporter activity"/>
    <property type="evidence" value="ECO:0007669"/>
    <property type="project" value="InterPro"/>
</dbReference>
<reference evidence="7 9" key="1">
    <citation type="submission" date="2019-11" db="EMBL/GenBank/DDBJ databases">
        <title>Eggerthellaceae novel genus isolated from the rectal contents of marmort.</title>
        <authorList>
            <person name="Zhang G."/>
        </authorList>
    </citation>
    <scope>NUCLEOTIDE SEQUENCE [LARGE SCALE GENOMIC DNA]</scope>
    <source>
        <strain evidence="7">Zg-886</strain>
        <strain evidence="9">zg-886</strain>
    </source>
</reference>
<evidence type="ECO:0000313" key="10">
    <source>
        <dbReference type="Proteomes" id="UP000671910"/>
    </source>
</evidence>
<keyword evidence="3 5" id="KW-1133">Transmembrane helix</keyword>
<feature type="transmembrane region" description="Helical" evidence="5">
    <location>
        <begin position="50"/>
        <end position="69"/>
    </location>
</feature>
<organism evidence="8 10">
    <name type="scientific">Xiamenia xianingshaonis</name>
    <dbReference type="NCBI Taxonomy" id="2682776"/>
    <lineage>
        <taxon>Bacteria</taxon>
        <taxon>Bacillati</taxon>
        <taxon>Actinomycetota</taxon>
        <taxon>Coriobacteriia</taxon>
        <taxon>Eggerthellales</taxon>
        <taxon>Eggerthellaceae</taxon>
        <taxon>Xiamenia</taxon>
    </lineage>
</organism>
<dbReference type="PANTHER" id="PTHR11360">
    <property type="entry name" value="MONOCARBOXYLATE TRANSPORTER"/>
    <property type="match status" value="1"/>
</dbReference>
<keyword evidence="9" id="KW-1185">Reference proteome</keyword>
<dbReference type="Proteomes" id="UP000671910">
    <property type="component" value="Chromosome"/>
</dbReference>
<evidence type="ECO:0000313" key="7">
    <source>
        <dbReference type="EMBL" id="NHM14977.1"/>
    </source>
</evidence>
<evidence type="ECO:0000313" key="8">
    <source>
        <dbReference type="EMBL" id="QTU84006.1"/>
    </source>
</evidence>
<dbReference type="InterPro" id="IPR036259">
    <property type="entry name" value="MFS_trans_sf"/>
</dbReference>
<keyword evidence="2 5" id="KW-0812">Transmembrane</keyword>
<evidence type="ECO:0000313" key="9">
    <source>
        <dbReference type="Proteomes" id="UP000636394"/>
    </source>
</evidence>
<feature type="transmembrane region" description="Helical" evidence="5">
    <location>
        <begin position="218"/>
        <end position="236"/>
    </location>
</feature>
<evidence type="ECO:0000256" key="4">
    <source>
        <dbReference type="ARBA" id="ARBA00023136"/>
    </source>
</evidence>
<protein>
    <submittedName>
        <fullName evidence="8">MFS transporter</fullName>
    </submittedName>
</protein>
<sequence>MQNPNVQRYAVLVCGTIVMLVLGLIYAWSIFVAPLEAEFGWTRSETATTFSISMVMWSCGMLSCGWLMNRFPPRSCFAMGIALIACGFILSSNVTELWQLYIFYGVFCGFGTGLCYNLWTSVVFAHFSDGTGFAGGVLLMGFGMGAMVLGSAVSLLIASPVGWRGAFAILAALAVMLAAVSMHFLRMPDQKAPAKPKANAVETGVTLTGGQMLRSPSFWTFALWRVLVMGGAAAVIAQTAPIMASIGADVAFCSAAVGALSIGNGCGRPIVGTAYDRIGRDRTLVALAVAGIAIGVALVAAYVAQSILLLAVALFFEGVLYGGYATVNTTFIKTTYGQAHVAYDFMAYRLLAFGSMRDAIQATCSEL</sequence>
<feature type="transmembrane region" description="Helical" evidence="5">
    <location>
        <begin position="283"/>
        <end position="301"/>
    </location>
</feature>
<evidence type="ECO:0000256" key="3">
    <source>
        <dbReference type="ARBA" id="ARBA00022989"/>
    </source>
</evidence>
<comment type="subcellular location">
    <subcellularLocation>
        <location evidence="1">Cell membrane</location>
        <topology evidence="1">Multi-pass membrane protein</topology>
    </subcellularLocation>
</comment>
<dbReference type="AlphaFoldDB" id="A0A9E6SU15"/>
<dbReference type="SUPFAM" id="SSF103473">
    <property type="entry name" value="MFS general substrate transporter"/>
    <property type="match status" value="1"/>
</dbReference>
<dbReference type="InterPro" id="IPR050327">
    <property type="entry name" value="Proton-linked_MCT"/>
</dbReference>
<dbReference type="Gene3D" id="1.20.1250.20">
    <property type="entry name" value="MFS general substrate transporter like domains"/>
    <property type="match status" value="2"/>
</dbReference>
<dbReference type="InterPro" id="IPR011701">
    <property type="entry name" value="MFS"/>
</dbReference>
<proteinExistence type="predicted"/>
<keyword evidence="4 5" id="KW-0472">Membrane</keyword>
<feature type="transmembrane region" description="Helical" evidence="5">
    <location>
        <begin position="76"/>
        <end position="95"/>
    </location>
</feature>
<feature type="transmembrane region" description="Helical" evidence="5">
    <location>
        <begin position="242"/>
        <end position="262"/>
    </location>
</feature>
<evidence type="ECO:0000256" key="1">
    <source>
        <dbReference type="ARBA" id="ARBA00004651"/>
    </source>
</evidence>
<feature type="domain" description="Major facilitator superfamily (MFS) profile" evidence="6">
    <location>
        <begin position="7"/>
        <end position="367"/>
    </location>
</feature>
<accession>A0A9E6SU15</accession>
<dbReference type="InterPro" id="IPR020846">
    <property type="entry name" value="MFS_dom"/>
</dbReference>
<feature type="transmembrane region" description="Helical" evidence="5">
    <location>
        <begin position="9"/>
        <end position="30"/>
    </location>
</feature>
<feature type="transmembrane region" description="Helical" evidence="5">
    <location>
        <begin position="307"/>
        <end position="327"/>
    </location>
</feature>
<dbReference type="Pfam" id="PF07690">
    <property type="entry name" value="MFS_1"/>
    <property type="match status" value="1"/>
</dbReference>
<dbReference type="GO" id="GO:0005886">
    <property type="term" value="C:plasma membrane"/>
    <property type="evidence" value="ECO:0007669"/>
    <property type="project" value="UniProtKB-SubCell"/>
</dbReference>
<name>A0A9E6SU15_9ACTN</name>
<feature type="transmembrane region" description="Helical" evidence="5">
    <location>
        <begin position="137"/>
        <end position="159"/>
    </location>
</feature>
<dbReference type="Proteomes" id="UP000636394">
    <property type="component" value="Unassembled WGS sequence"/>
</dbReference>
<evidence type="ECO:0000256" key="5">
    <source>
        <dbReference type="SAM" id="Phobius"/>
    </source>
</evidence>
<evidence type="ECO:0000256" key="2">
    <source>
        <dbReference type="ARBA" id="ARBA00022692"/>
    </source>
</evidence>
<dbReference type="EMBL" id="WPCR01000016">
    <property type="protein sequence ID" value="NHM14977.1"/>
    <property type="molecule type" value="Genomic_DNA"/>
</dbReference>
<dbReference type="RefSeq" id="WP_166340479.1">
    <property type="nucleotide sequence ID" value="NZ_CP072829.1"/>
</dbReference>
<evidence type="ECO:0000259" key="6">
    <source>
        <dbReference type="PROSITE" id="PS50850"/>
    </source>
</evidence>
<reference evidence="8" key="2">
    <citation type="submission" date="2021-04" db="EMBL/GenBank/DDBJ databases">
        <title>Novel species in family Eggerthellaceae.</title>
        <authorList>
            <person name="Zhang G."/>
        </authorList>
    </citation>
    <scope>NUCLEOTIDE SEQUENCE</scope>
    <source>
        <strain evidence="8">Zg-886</strain>
    </source>
</reference>
<dbReference type="EMBL" id="CP072829">
    <property type="protein sequence ID" value="QTU84006.1"/>
    <property type="molecule type" value="Genomic_DNA"/>
</dbReference>